<gene>
    <name evidence="3" type="ORF">BJN34_30885</name>
</gene>
<dbReference type="AlphaFoldDB" id="A0A1U9V0E0"/>
<evidence type="ECO:0000256" key="1">
    <source>
        <dbReference type="SAM" id="MobiDB-lite"/>
    </source>
</evidence>
<proteinExistence type="predicted"/>
<keyword evidence="2" id="KW-0732">Signal</keyword>
<name>A0A1U9V0E0_CUPNE</name>
<feature type="chain" id="PRO_5012120745" description="Hydroxyquinol 1,2-dioxygenase" evidence="2">
    <location>
        <begin position="23"/>
        <end position="121"/>
    </location>
</feature>
<sequence length="121" mass="12971">MLKSLVIPLTFATLGAVGVAYAQGVASPRDPYTQGADTGARDPYSQGARTGKFDPYTEGANQSTKQELAPGVNAPRDPYTQGANTGARDPYTEGARSLNRDYPFDASSHVQDRRNPFFQGN</sequence>
<dbReference type="Proteomes" id="UP000189627">
    <property type="component" value="Chromosome 2"/>
</dbReference>
<reference evidence="4" key="1">
    <citation type="submission" date="2017-02" db="EMBL/GenBank/DDBJ databases">
        <title>Complete genome sequence of Cupriavidus necator strain NH9, a 3-chlorobenzoate degrader.</title>
        <authorList>
            <person name="Moriuchi R."/>
            <person name="Dohra H."/>
            <person name="Ogawa N."/>
        </authorList>
    </citation>
    <scope>NUCLEOTIDE SEQUENCE [LARGE SCALE GENOMIC DNA]</scope>
    <source>
        <strain evidence="4">NH9</strain>
    </source>
</reference>
<dbReference type="KEGG" id="cuh:BJN34_30885"/>
<feature type="region of interest" description="Disordered" evidence="1">
    <location>
        <begin position="24"/>
        <end position="121"/>
    </location>
</feature>
<accession>A0A1U9V0E0</accession>
<protein>
    <recommendedName>
        <fullName evidence="5">Hydroxyquinol 1,2-dioxygenase</fullName>
    </recommendedName>
</protein>
<organism evidence="3 4">
    <name type="scientific">Cupriavidus necator</name>
    <name type="common">Alcaligenes eutrophus</name>
    <name type="synonym">Ralstonia eutropha</name>
    <dbReference type="NCBI Taxonomy" id="106590"/>
    <lineage>
        <taxon>Bacteria</taxon>
        <taxon>Pseudomonadati</taxon>
        <taxon>Pseudomonadota</taxon>
        <taxon>Betaproteobacteria</taxon>
        <taxon>Burkholderiales</taxon>
        <taxon>Burkholderiaceae</taxon>
        <taxon>Cupriavidus</taxon>
    </lineage>
</organism>
<dbReference type="EMBL" id="CP017758">
    <property type="protein sequence ID" value="AQV98279.1"/>
    <property type="molecule type" value="Genomic_DNA"/>
</dbReference>
<evidence type="ECO:0000256" key="2">
    <source>
        <dbReference type="SAM" id="SignalP"/>
    </source>
</evidence>
<evidence type="ECO:0000313" key="3">
    <source>
        <dbReference type="EMBL" id="AQV98279.1"/>
    </source>
</evidence>
<evidence type="ECO:0000313" key="4">
    <source>
        <dbReference type="Proteomes" id="UP000189627"/>
    </source>
</evidence>
<evidence type="ECO:0008006" key="5">
    <source>
        <dbReference type="Google" id="ProtNLM"/>
    </source>
</evidence>
<feature type="signal peptide" evidence="2">
    <location>
        <begin position="1"/>
        <end position="22"/>
    </location>
</feature>
<dbReference type="RefSeq" id="WP_078201483.1">
    <property type="nucleotide sequence ID" value="NZ_CP017758.1"/>
</dbReference>